<evidence type="ECO:0000313" key="1">
    <source>
        <dbReference type="EMBL" id="CAA9232835.1"/>
    </source>
</evidence>
<dbReference type="InterPro" id="IPR021308">
    <property type="entry name" value="GfcB"/>
</dbReference>
<dbReference type="Gene3D" id="2.40.360.10">
    <property type="entry name" value="YmcC-like"/>
    <property type="match status" value="1"/>
</dbReference>
<proteinExistence type="predicted"/>
<accession>A0A6J4HSN6</accession>
<dbReference type="AlphaFoldDB" id="A0A6J4HSN6"/>
<name>A0A6J4HSN6_9PROT</name>
<sequence>MRVWPLLLVPLCGCGDTPLRSAWADLSRRLPAGDPIPAEAAESGADNGPALRIRVGGRTAQAALVSEQGERRLWRAGAGVVVATDGGRVVATSGLREVLVSTRLDGPDPLASPADLLDRPAEARRLVDLMRSDRQPQGMRFGVSVRCRLRASPLAGTDAAAAVLLVEERCRAGAEGAHTNRFWADAATGAVLRAEQWVGPGLPPMLVEFSDAGG</sequence>
<gene>
    <name evidence="1" type="ORF">AVDCRST_MAG04-1211</name>
</gene>
<organism evidence="1">
    <name type="scientific">uncultured Acetobacteraceae bacterium</name>
    <dbReference type="NCBI Taxonomy" id="169975"/>
    <lineage>
        <taxon>Bacteria</taxon>
        <taxon>Pseudomonadati</taxon>
        <taxon>Pseudomonadota</taxon>
        <taxon>Alphaproteobacteria</taxon>
        <taxon>Acetobacterales</taxon>
        <taxon>Acetobacteraceae</taxon>
        <taxon>environmental samples</taxon>
    </lineage>
</organism>
<dbReference type="SUPFAM" id="SSF159270">
    <property type="entry name" value="YmcC-like"/>
    <property type="match status" value="1"/>
</dbReference>
<protein>
    <recommendedName>
        <fullName evidence="2">Group 4 capsule polysaccharide lipoprotein gfcB, YjbF</fullName>
    </recommendedName>
</protein>
<dbReference type="EMBL" id="CADCTL010000087">
    <property type="protein sequence ID" value="CAA9232835.1"/>
    <property type="molecule type" value="Genomic_DNA"/>
</dbReference>
<dbReference type="Pfam" id="PF11102">
    <property type="entry name" value="YjbF"/>
    <property type="match status" value="1"/>
</dbReference>
<evidence type="ECO:0008006" key="2">
    <source>
        <dbReference type="Google" id="ProtNLM"/>
    </source>
</evidence>
<dbReference type="InterPro" id="IPR023373">
    <property type="entry name" value="YmcC_sf"/>
</dbReference>
<reference evidence="1" key="1">
    <citation type="submission" date="2020-02" db="EMBL/GenBank/DDBJ databases">
        <authorList>
            <person name="Meier V. D."/>
        </authorList>
    </citation>
    <scope>NUCLEOTIDE SEQUENCE</scope>
    <source>
        <strain evidence="1">AVDCRST_MAG04</strain>
    </source>
</reference>